<dbReference type="Proteomes" id="UP000199459">
    <property type="component" value="Unassembled WGS sequence"/>
</dbReference>
<dbReference type="InterPro" id="IPR041617">
    <property type="entry name" value="TPR_MalT"/>
</dbReference>
<dbReference type="OrthoDB" id="8549434at2"/>
<dbReference type="InterPro" id="IPR024983">
    <property type="entry name" value="CHAT_dom"/>
</dbReference>
<feature type="transmembrane region" description="Helical" evidence="2">
    <location>
        <begin position="17"/>
        <end position="37"/>
    </location>
</feature>
<feature type="domain" description="CHAT" evidence="3">
    <location>
        <begin position="628"/>
        <end position="930"/>
    </location>
</feature>
<reference evidence="5 6" key="1">
    <citation type="submission" date="2016-10" db="EMBL/GenBank/DDBJ databases">
        <authorList>
            <person name="de Groot N.N."/>
        </authorList>
    </citation>
    <scope>NUCLEOTIDE SEQUENCE [LARGE SCALE GENOMIC DNA]</scope>
    <source>
        <strain evidence="5 6">Nm22</strain>
    </source>
</reference>
<dbReference type="Pfam" id="PF12770">
    <property type="entry name" value="CHAT"/>
    <property type="match status" value="1"/>
</dbReference>
<dbReference type="EMBL" id="FOCP01000017">
    <property type="protein sequence ID" value="SEN40803.1"/>
    <property type="molecule type" value="Genomic_DNA"/>
</dbReference>
<feature type="repeat" description="TPR" evidence="1">
    <location>
        <begin position="289"/>
        <end position="322"/>
    </location>
</feature>
<keyword evidence="2" id="KW-0472">Membrane</keyword>
<dbReference type="STRING" id="917.SAMN05216326_10154"/>
<evidence type="ECO:0000256" key="2">
    <source>
        <dbReference type="SAM" id="Phobius"/>
    </source>
</evidence>
<organism evidence="5 6">
    <name type="scientific">Nitrosomonas marina</name>
    <dbReference type="NCBI Taxonomy" id="917"/>
    <lineage>
        <taxon>Bacteria</taxon>
        <taxon>Pseudomonadati</taxon>
        <taxon>Pseudomonadota</taxon>
        <taxon>Betaproteobacteria</taxon>
        <taxon>Nitrosomonadales</taxon>
        <taxon>Nitrosomonadaceae</taxon>
        <taxon>Nitrosomonas</taxon>
    </lineage>
</organism>
<dbReference type="Pfam" id="PF17874">
    <property type="entry name" value="TPR_MalT"/>
    <property type="match status" value="1"/>
</dbReference>
<dbReference type="SUPFAM" id="SSF48452">
    <property type="entry name" value="TPR-like"/>
    <property type="match status" value="2"/>
</dbReference>
<dbReference type="PROSITE" id="PS50005">
    <property type="entry name" value="TPR"/>
    <property type="match status" value="5"/>
</dbReference>
<dbReference type="Pfam" id="PF13424">
    <property type="entry name" value="TPR_12"/>
    <property type="match status" value="1"/>
</dbReference>
<dbReference type="InterPro" id="IPR019734">
    <property type="entry name" value="TPR_rpt"/>
</dbReference>
<feature type="repeat" description="TPR" evidence="1">
    <location>
        <begin position="167"/>
        <end position="200"/>
    </location>
</feature>
<dbReference type="Pfam" id="PF13374">
    <property type="entry name" value="TPR_10"/>
    <property type="match status" value="1"/>
</dbReference>
<gene>
    <name evidence="5" type="ORF">SAMN05216325_11711</name>
</gene>
<dbReference type="AlphaFoldDB" id="A0A1H8G9Z9"/>
<evidence type="ECO:0000313" key="5">
    <source>
        <dbReference type="EMBL" id="SEN40803.1"/>
    </source>
</evidence>
<feature type="domain" description="MalT-like TPR region" evidence="4">
    <location>
        <begin position="99"/>
        <end position="249"/>
    </location>
</feature>
<keyword evidence="2" id="KW-1133">Transmembrane helix</keyword>
<evidence type="ECO:0000313" key="6">
    <source>
        <dbReference type="Proteomes" id="UP000199459"/>
    </source>
</evidence>
<evidence type="ECO:0000256" key="1">
    <source>
        <dbReference type="PROSITE-ProRule" id="PRU00339"/>
    </source>
</evidence>
<name>A0A1H8G9Z9_9PROT</name>
<keyword evidence="2" id="KW-0812">Transmembrane</keyword>
<accession>A0A1H8G9Z9</accession>
<proteinExistence type="predicted"/>
<dbReference type="PANTHER" id="PTHR10098:SF112">
    <property type="entry name" value="SLR0380 PROTEIN"/>
    <property type="match status" value="1"/>
</dbReference>
<keyword evidence="1" id="KW-0802">TPR repeat</keyword>
<protein>
    <submittedName>
        <fullName evidence="5">CHAT domain-containing protein</fullName>
    </submittedName>
</protein>
<dbReference type="Gene3D" id="1.25.40.10">
    <property type="entry name" value="Tetratricopeptide repeat domain"/>
    <property type="match status" value="3"/>
</dbReference>
<sequence>MGAAGNYANSTLYQSRVVRGCISFLLIAVTAACSSFYDLIDSRFSDRAEYERHAGFTAYQKQDYPAALKHYQNAQAYLPSEQSDAMRADLYYKLGRAYLKLQNNSAAIESFEQALALQETGSAHDRAILHNMLGLAHQKTGNIDKSRAHLSKALELRVANNDTLGRARTLGNLAATYLAQGRYIKAITHYQQAQQLFTEADHATSIDLGNVHTNLSSVYAEMGQYDKALTHQYQAMAIYQQAGNTAGIASAYHNIGYIESELQNYTIALDAFRQAIALRETTHDRFGAAETRNNLGMLLSEMGRQEEALETLFQALPVLEELHTRIQIAATYDSIGSVYAQMNRHASALDYFQKALLIWHESGDRESEKITLANMGDLFTQSGQKTLAIVFYKFAVNISESIREELQILPQQEQKAYLNRVQDFYRKLADLLLQQDRVIEAQQILDLLKIQEAAQFLGPVRGNTQTAAGITMLSPEQQIQKQYALLLQQSIRVGKELAVLHKIARDQRTAAQNERLQQLIKQERQLQRGFVSFIESNEIRDLIDQLSREVRTQMPALEQLRPLRDNLKQLGDHVVLLYPLIMEDRIELVLVTGLTPPLHVPVPVDRQVLNRTVLNFRTALIERNDTVQAYAHSLYRWLIKPVEHILNEVNADTILYAPDGILRYIPLAALHDGQQWLVKRYNINNITAFSLTDLDTRPAKETKLLAAAFTTGNYTFTIGEQTYDFNGLRYAGEEVNNLSEIYPDMTKLLDKNFTPDVVITDINHFNIVHFATHAALVPGKAYESFILFGNGERVTVDQVKYEWSLTNIDLIVLSACETALGAVFGQGEEILGLGFLMESAGAKSTLASLWSVDDRGTQLLMNQFYRQLRLPGTTKATALRKAQLSMLNESPVTSMPGDDRGVQLEQNAAPVQNQRTTHPYYWAPFILIGNGL</sequence>
<dbReference type="InterPro" id="IPR011990">
    <property type="entry name" value="TPR-like_helical_dom_sf"/>
</dbReference>
<dbReference type="SMART" id="SM00028">
    <property type="entry name" value="TPR"/>
    <property type="match status" value="9"/>
</dbReference>
<feature type="repeat" description="TPR" evidence="1">
    <location>
        <begin position="88"/>
        <end position="121"/>
    </location>
</feature>
<dbReference type="PROSITE" id="PS50293">
    <property type="entry name" value="TPR_REGION"/>
    <property type="match status" value="1"/>
</dbReference>
<feature type="repeat" description="TPR" evidence="1">
    <location>
        <begin position="249"/>
        <end position="282"/>
    </location>
</feature>
<dbReference type="PANTHER" id="PTHR10098">
    <property type="entry name" value="RAPSYN-RELATED"/>
    <property type="match status" value="1"/>
</dbReference>
<dbReference type="RefSeq" id="WP_090633157.1">
    <property type="nucleotide sequence ID" value="NZ_FOCP01000017.1"/>
</dbReference>
<feature type="repeat" description="TPR" evidence="1">
    <location>
        <begin position="329"/>
        <end position="362"/>
    </location>
</feature>
<evidence type="ECO:0000259" key="4">
    <source>
        <dbReference type="Pfam" id="PF17874"/>
    </source>
</evidence>
<evidence type="ECO:0000259" key="3">
    <source>
        <dbReference type="Pfam" id="PF12770"/>
    </source>
</evidence>